<organism evidence="2 3">
    <name type="scientific">Chryseobacterium lacus</name>
    <dbReference type="NCBI Taxonomy" id="2058346"/>
    <lineage>
        <taxon>Bacteria</taxon>
        <taxon>Pseudomonadati</taxon>
        <taxon>Bacteroidota</taxon>
        <taxon>Flavobacteriia</taxon>
        <taxon>Flavobacteriales</taxon>
        <taxon>Weeksellaceae</taxon>
        <taxon>Chryseobacterium group</taxon>
        <taxon>Chryseobacterium</taxon>
    </lineage>
</organism>
<dbReference type="InterPro" id="IPR050273">
    <property type="entry name" value="GppA/Ppx_hydrolase"/>
</dbReference>
<dbReference type="OrthoDB" id="9814545at2"/>
<evidence type="ECO:0000313" key="3">
    <source>
        <dbReference type="Proteomes" id="UP000252172"/>
    </source>
</evidence>
<dbReference type="Gene3D" id="3.30.420.40">
    <property type="match status" value="1"/>
</dbReference>
<evidence type="ECO:0000313" key="2">
    <source>
        <dbReference type="EMBL" id="RCU43079.1"/>
    </source>
</evidence>
<dbReference type="Gene3D" id="3.30.420.150">
    <property type="entry name" value="Exopolyphosphatase. Domain 2"/>
    <property type="match status" value="1"/>
</dbReference>
<dbReference type="RefSeq" id="WP_114303666.1">
    <property type="nucleotide sequence ID" value="NZ_QPIE01000004.1"/>
</dbReference>
<evidence type="ECO:0000259" key="1">
    <source>
        <dbReference type="Pfam" id="PF02541"/>
    </source>
</evidence>
<comment type="caution">
    <text evidence="2">The sequence shown here is derived from an EMBL/GenBank/DDBJ whole genome shotgun (WGS) entry which is preliminary data.</text>
</comment>
<protein>
    <submittedName>
        <fullName evidence="2">Exopolyphosphatase</fullName>
    </submittedName>
</protein>
<sequence>MRIAAIDIGSNAARLLINEVTHCKNGKPEFTKLNLLRVPLRLGMDVFSFGEIREEREDMMIRTMKIFSDLMDMYKVEHYRACATSAMRDASNGAEIRQKVKDTSGISIEIITGDEEAALIFENQIAETLDENFGYLYIDVGGGSTELMYFEKEKMKYKHSFNIGTIRLLKDLVSEEQWSLLKSEIKENIDKKNIIGIGSGGNINKIASMSKTKEGKTISLNALKKYHHDLSQMTVTERMHHYQLREDRADVLVPALEIYTKIMTWADISHILVPKISVADGLVHSIYNKLNNKNKV</sequence>
<name>A0A368N1D9_9FLAO</name>
<gene>
    <name evidence="2" type="ORF">DQ356_06510</name>
</gene>
<dbReference type="Proteomes" id="UP000252172">
    <property type="component" value="Unassembled WGS sequence"/>
</dbReference>
<dbReference type="PANTHER" id="PTHR30005">
    <property type="entry name" value="EXOPOLYPHOSPHATASE"/>
    <property type="match status" value="1"/>
</dbReference>
<dbReference type="SUPFAM" id="SSF53067">
    <property type="entry name" value="Actin-like ATPase domain"/>
    <property type="match status" value="2"/>
</dbReference>
<dbReference type="InterPro" id="IPR003695">
    <property type="entry name" value="Ppx_GppA_N"/>
</dbReference>
<dbReference type="CDD" id="cd24006">
    <property type="entry name" value="ASKHA_NBD_PPX_GppA"/>
    <property type="match status" value="1"/>
</dbReference>
<dbReference type="EMBL" id="QPIE01000004">
    <property type="protein sequence ID" value="RCU43079.1"/>
    <property type="molecule type" value="Genomic_DNA"/>
</dbReference>
<proteinExistence type="predicted"/>
<dbReference type="Pfam" id="PF02541">
    <property type="entry name" value="Ppx-GppA"/>
    <property type="match status" value="1"/>
</dbReference>
<feature type="domain" description="Ppx/GppA phosphatase N-terminal" evidence="1">
    <location>
        <begin position="27"/>
        <end position="287"/>
    </location>
</feature>
<dbReference type="InterPro" id="IPR043129">
    <property type="entry name" value="ATPase_NBD"/>
</dbReference>
<dbReference type="PANTHER" id="PTHR30005:SF0">
    <property type="entry name" value="RETROGRADE REGULATION PROTEIN 2"/>
    <property type="match status" value="1"/>
</dbReference>
<keyword evidence="3" id="KW-1185">Reference proteome</keyword>
<dbReference type="GO" id="GO:0016462">
    <property type="term" value="F:pyrophosphatase activity"/>
    <property type="evidence" value="ECO:0007669"/>
    <property type="project" value="TreeGrafter"/>
</dbReference>
<reference evidence="2 3" key="1">
    <citation type="submission" date="2018-07" db="EMBL/GenBank/DDBJ databases">
        <title>Chryseobacterium lacus sp. nov., isolated from lake water.</title>
        <authorList>
            <person name="Li C.-M."/>
        </authorList>
    </citation>
    <scope>NUCLEOTIDE SEQUENCE [LARGE SCALE GENOMIC DNA]</scope>
    <source>
        <strain evidence="2 3">YLOS41</strain>
    </source>
</reference>
<accession>A0A368N1D9</accession>
<dbReference type="AlphaFoldDB" id="A0A368N1D9"/>